<organism evidence="8 9">
    <name type="scientific">Drosophila virilis</name>
    <name type="common">Fruit fly</name>
    <dbReference type="NCBI Taxonomy" id="7244"/>
    <lineage>
        <taxon>Eukaryota</taxon>
        <taxon>Metazoa</taxon>
        <taxon>Ecdysozoa</taxon>
        <taxon>Arthropoda</taxon>
        <taxon>Hexapoda</taxon>
        <taxon>Insecta</taxon>
        <taxon>Pterygota</taxon>
        <taxon>Neoptera</taxon>
        <taxon>Endopterygota</taxon>
        <taxon>Diptera</taxon>
        <taxon>Brachycera</taxon>
        <taxon>Muscomorpha</taxon>
        <taxon>Ephydroidea</taxon>
        <taxon>Drosophilidae</taxon>
        <taxon>Drosophila</taxon>
    </lineage>
</organism>
<comment type="subunit">
    <text evidence="4">Interacts with the GAP domain of NF1. Interacts (via TPR repeats) with HSP90AA1 and HSPA8.</text>
</comment>
<name>B4LX43_DROVI</name>
<evidence type="ECO:0000256" key="3">
    <source>
        <dbReference type="ARBA" id="ARBA00022803"/>
    </source>
</evidence>
<evidence type="ECO:0000313" key="8">
    <source>
        <dbReference type="EMBL" id="EDW66695.1"/>
    </source>
</evidence>
<keyword evidence="2" id="KW-0677">Repeat</keyword>
<dbReference type="InterPro" id="IPR052769">
    <property type="entry name" value="TPR_domain_protein"/>
</dbReference>
<keyword evidence="3 6" id="KW-0802">TPR repeat</keyword>
<evidence type="ECO:0000256" key="2">
    <source>
        <dbReference type="ARBA" id="ARBA00022737"/>
    </source>
</evidence>
<evidence type="ECO:0000256" key="5">
    <source>
        <dbReference type="ARBA" id="ARBA00067165"/>
    </source>
</evidence>
<dbReference type="FunCoup" id="B4LX43">
    <property type="interactions" value="1951"/>
</dbReference>
<dbReference type="OMA" id="KSAIDDC"/>
<sequence>MAEKNVTDEEFQDALSEPVPSIQKVTTNSPKQDKLIDEIIEKNSKLRLEDDEAGAVGGKEEGNKDNNDDDENNSDRLELIHHDEELSLEELQLREKDLSAEELALNKEKADKLKLEGNELFKNGQAERAIELYTDALNICPSTNSKERAVLFGNRAAAKMKLEANKSAIYDCTKAIELYPEYVRALLRRAKLYEQEDRPDEALTDYKRVYEIDPGQREAREAQVRLPAYINERNEKLKTEMMSSLKGLGDMILKPFGLSTANFQMKQDPNSGSYSINFNQNNS</sequence>
<proteinExistence type="predicted"/>
<dbReference type="STRING" id="7244.B4LX43"/>
<dbReference type="KEGG" id="dvi:6629852"/>
<feature type="region of interest" description="Disordered" evidence="7">
    <location>
        <begin position="1"/>
        <end position="31"/>
    </location>
</feature>
<dbReference type="PhylomeDB" id="B4LX43"/>
<keyword evidence="1" id="KW-0597">Phosphoprotein</keyword>
<protein>
    <recommendedName>
        <fullName evidence="5">Tetratricopeptide repeat protein 1</fullName>
    </recommendedName>
</protein>
<dbReference type="FunFam" id="1.25.40.10:FF:000367">
    <property type="entry name" value="Tetratricopeptide repeat domain 1"/>
    <property type="match status" value="1"/>
</dbReference>
<dbReference type="SMART" id="SM00028">
    <property type="entry name" value="TPR"/>
    <property type="match status" value="3"/>
</dbReference>
<dbReference type="Pfam" id="PF13428">
    <property type="entry name" value="TPR_14"/>
    <property type="match status" value="1"/>
</dbReference>
<dbReference type="InterPro" id="IPR011990">
    <property type="entry name" value="TPR-like_helical_dom_sf"/>
</dbReference>
<dbReference type="Gene3D" id="1.25.40.10">
    <property type="entry name" value="Tetratricopeptide repeat domain"/>
    <property type="match status" value="1"/>
</dbReference>
<dbReference type="SUPFAM" id="SSF48452">
    <property type="entry name" value="TPR-like"/>
    <property type="match status" value="1"/>
</dbReference>
<evidence type="ECO:0000256" key="4">
    <source>
        <dbReference type="ARBA" id="ARBA00063969"/>
    </source>
</evidence>
<dbReference type="SMR" id="B4LX43"/>
<gene>
    <name evidence="8" type="primary">Dvir\GJ23487</name>
    <name evidence="8" type="ORF">Dvir_GJ23487</name>
</gene>
<evidence type="ECO:0000256" key="1">
    <source>
        <dbReference type="ARBA" id="ARBA00022553"/>
    </source>
</evidence>
<dbReference type="eggNOG" id="KOG4234">
    <property type="taxonomic scope" value="Eukaryota"/>
</dbReference>
<dbReference type="InParanoid" id="B4LX43"/>
<dbReference type="HOGENOM" id="CLU_058463_3_1_1"/>
<dbReference type="Proteomes" id="UP000008792">
    <property type="component" value="Unassembled WGS sequence"/>
</dbReference>
<dbReference type="PANTHER" id="PTHR46014:SF1">
    <property type="entry name" value="TETRATRICOPEPTIDE REPEAT PROTEIN 1"/>
    <property type="match status" value="1"/>
</dbReference>
<dbReference type="PROSITE" id="PS50005">
    <property type="entry name" value="TPR"/>
    <property type="match status" value="2"/>
</dbReference>
<feature type="repeat" description="TPR" evidence="6">
    <location>
        <begin position="183"/>
        <end position="216"/>
    </location>
</feature>
<evidence type="ECO:0000256" key="7">
    <source>
        <dbReference type="SAM" id="MobiDB-lite"/>
    </source>
</evidence>
<evidence type="ECO:0000313" key="9">
    <source>
        <dbReference type="Proteomes" id="UP000008792"/>
    </source>
</evidence>
<reference evidence="8 9" key="1">
    <citation type="journal article" date="2007" name="Nature">
        <title>Evolution of genes and genomes on the Drosophila phylogeny.</title>
        <authorList>
            <consortium name="Drosophila 12 Genomes Consortium"/>
            <person name="Clark A.G."/>
            <person name="Eisen M.B."/>
            <person name="Smith D.R."/>
            <person name="Bergman C.M."/>
            <person name="Oliver B."/>
            <person name="Markow T.A."/>
            <person name="Kaufman T.C."/>
            <person name="Kellis M."/>
            <person name="Gelbart W."/>
            <person name="Iyer V.N."/>
            <person name="Pollard D.A."/>
            <person name="Sackton T.B."/>
            <person name="Larracuente A.M."/>
            <person name="Singh N.D."/>
            <person name="Abad J.P."/>
            <person name="Abt D.N."/>
            <person name="Adryan B."/>
            <person name="Aguade M."/>
            <person name="Akashi H."/>
            <person name="Anderson W.W."/>
            <person name="Aquadro C.F."/>
            <person name="Ardell D.H."/>
            <person name="Arguello R."/>
            <person name="Artieri C.G."/>
            <person name="Barbash D.A."/>
            <person name="Barker D."/>
            <person name="Barsanti P."/>
            <person name="Batterham P."/>
            <person name="Batzoglou S."/>
            <person name="Begun D."/>
            <person name="Bhutkar A."/>
            <person name="Blanco E."/>
            <person name="Bosak S.A."/>
            <person name="Bradley R.K."/>
            <person name="Brand A.D."/>
            <person name="Brent M.R."/>
            <person name="Brooks A.N."/>
            <person name="Brown R.H."/>
            <person name="Butlin R.K."/>
            <person name="Caggese C."/>
            <person name="Calvi B.R."/>
            <person name="Bernardo de Carvalho A."/>
            <person name="Caspi A."/>
            <person name="Castrezana S."/>
            <person name="Celniker S.E."/>
            <person name="Chang J.L."/>
            <person name="Chapple C."/>
            <person name="Chatterji S."/>
            <person name="Chinwalla A."/>
            <person name="Civetta A."/>
            <person name="Clifton S.W."/>
            <person name="Comeron J.M."/>
            <person name="Costello J.C."/>
            <person name="Coyne J.A."/>
            <person name="Daub J."/>
            <person name="David R.G."/>
            <person name="Delcher A.L."/>
            <person name="Delehaunty K."/>
            <person name="Do C.B."/>
            <person name="Ebling H."/>
            <person name="Edwards K."/>
            <person name="Eickbush T."/>
            <person name="Evans J.D."/>
            <person name="Filipski A."/>
            <person name="Findeiss S."/>
            <person name="Freyhult E."/>
            <person name="Fulton L."/>
            <person name="Fulton R."/>
            <person name="Garcia A.C."/>
            <person name="Gardiner A."/>
            <person name="Garfield D.A."/>
            <person name="Garvin B.E."/>
            <person name="Gibson G."/>
            <person name="Gilbert D."/>
            <person name="Gnerre S."/>
            <person name="Godfrey J."/>
            <person name="Good R."/>
            <person name="Gotea V."/>
            <person name="Gravely B."/>
            <person name="Greenberg A.J."/>
            <person name="Griffiths-Jones S."/>
            <person name="Gross S."/>
            <person name="Guigo R."/>
            <person name="Gustafson E.A."/>
            <person name="Haerty W."/>
            <person name="Hahn M.W."/>
            <person name="Halligan D.L."/>
            <person name="Halpern A.L."/>
            <person name="Halter G.M."/>
            <person name="Han M.V."/>
            <person name="Heger A."/>
            <person name="Hillier L."/>
            <person name="Hinrichs A.S."/>
            <person name="Holmes I."/>
            <person name="Hoskins R.A."/>
            <person name="Hubisz M.J."/>
            <person name="Hultmark D."/>
            <person name="Huntley M.A."/>
            <person name="Jaffe D.B."/>
            <person name="Jagadeeshan S."/>
            <person name="Jeck W.R."/>
            <person name="Johnson J."/>
            <person name="Jones C.D."/>
            <person name="Jordan W.C."/>
            <person name="Karpen G.H."/>
            <person name="Kataoka E."/>
            <person name="Keightley P.D."/>
            <person name="Kheradpour P."/>
            <person name="Kirkness E.F."/>
            <person name="Koerich L.B."/>
            <person name="Kristiansen K."/>
            <person name="Kudrna D."/>
            <person name="Kulathinal R.J."/>
            <person name="Kumar S."/>
            <person name="Kwok R."/>
            <person name="Lander E."/>
            <person name="Langley C.H."/>
            <person name="Lapoint R."/>
            <person name="Lazzaro B.P."/>
            <person name="Lee S.J."/>
            <person name="Levesque L."/>
            <person name="Li R."/>
            <person name="Lin C.F."/>
            <person name="Lin M.F."/>
            <person name="Lindblad-Toh K."/>
            <person name="Llopart A."/>
            <person name="Long M."/>
            <person name="Low L."/>
            <person name="Lozovsky E."/>
            <person name="Lu J."/>
            <person name="Luo M."/>
            <person name="Machado C.A."/>
            <person name="Makalowski W."/>
            <person name="Marzo M."/>
            <person name="Matsuda M."/>
            <person name="Matzkin L."/>
            <person name="McAllister B."/>
            <person name="McBride C.S."/>
            <person name="McKernan B."/>
            <person name="McKernan K."/>
            <person name="Mendez-Lago M."/>
            <person name="Minx P."/>
            <person name="Mollenhauer M.U."/>
            <person name="Montooth K."/>
            <person name="Mount S.M."/>
            <person name="Mu X."/>
            <person name="Myers E."/>
            <person name="Negre B."/>
            <person name="Newfeld S."/>
            <person name="Nielsen R."/>
            <person name="Noor M.A."/>
            <person name="O'Grady P."/>
            <person name="Pachter L."/>
            <person name="Papaceit M."/>
            <person name="Parisi M.J."/>
            <person name="Parisi M."/>
            <person name="Parts L."/>
            <person name="Pedersen J.S."/>
            <person name="Pesole G."/>
            <person name="Phillippy A.M."/>
            <person name="Ponting C.P."/>
            <person name="Pop M."/>
            <person name="Porcelli D."/>
            <person name="Powell J.R."/>
            <person name="Prohaska S."/>
            <person name="Pruitt K."/>
            <person name="Puig M."/>
            <person name="Quesneville H."/>
            <person name="Ram K.R."/>
            <person name="Rand D."/>
            <person name="Rasmussen M.D."/>
            <person name="Reed L.K."/>
            <person name="Reenan R."/>
            <person name="Reily A."/>
            <person name="Remington K.A."/>
            <person name="Rieger T.T."/>
            <person name="Ritchie M.G."/>
            <person name="Robin C."/>
            <person name="Rogers Y.H."/>
            <person name="Rohde C."/>
            <person name="Rozas J."/>
            <person name="Rubenfield M.J."/>
            <person name="Ruiz A."/>
            <person name="Russo S."/>
            <person name="Salzberg S.L."/>
            <person name="Sanchez-Gracia A."/>
            <person name="Saranga D.J."/>
            <person name="Sato H."/>
            <person name="Schaeffer S.W."/>
            <person name="Schatz M.C."/>
            <person name="Schlenke T."/>
            <person name="Schwartz R."/>
            <person name="Segarra C."/>
            <person name="Singh R.S."/>
            <person name="Sirot L."/>
            <person name="Sirota M."/>
            <person name="Sisneros N.B."/>
            <person name="Smith C.D."/>
            <person name="Smith T.F."/>
            <person name="Spieth J."/>
            <person name="Stage D.E."/>
            <person name="Stark A."/>
            <person name="Stephan W."/>
            <person name="Strausberg R.L."/>
            <person name="Strempel S."/>
            <person name="Sturgill D."/>
            <person name="Sutton G."/>
            <person name="Sutton G.G."/>
            <person name="Tao W."/>
            <person name="Teichmann S."/>
            <person name="Tobari Y.N."/>
            <person name="Tomimura Y."/>
            <person name="Tsolas J.M."/>
            <person name="Valente V.L."/>
            <person name="Venter E."/>
            <person name="Venter J.C."/>
            <person name="Vicario S."/>
            <person name="Vieira F.G."/>
            <person name="Vilella A.J."/>
            <person name="Villasante A."/>
            <person name="Walenz B."/>
            <person name="Wang J."/>
            <person name="Wasserman M."/>
            <person name="Watts T."/>
            <person name="Wilson D."/>
            <person name="Wilson R.K."/>
            <person name="Wing R.A."/>
            <person name="Wolfner M.F."/>
            <person name="Wong A."/>
            <person name="Wong G.K."/>
            <person name="Wu C.I."/>
            <person name="Wu G."/>
            <person name="Yamamoto D."/>
            <person name="Yang H.P."/>
            <person name="Yang S.P."/>
            <person name="Yorke J.A."/>
            <person name="Yoshida K."/>
            <person name="Zdobnov E."/>
            <person name="Zhang P."/>
            <person name="Zhang Y."/>
            <person name="Zimin A.V."/>
            <person name="Baldwin J."/>
            <person name="Abdouelleil A."/>
            <person name="Abdulkadir J."/>
            <person name="Abebe A."/>
            <person name="Abera B."/>
            <person name="Abreu J."/>
            <person name="Acer S.C."/>
            <person name="Aftuck L."/>
            <person name="Alexander A."/>
            <person name="An P."/>
            <person name="Anderson E."/>
            <person name="Anderson S."/>
            <person name="Arachi H."/>
            <person name="Azer M."/>
            <person name="Bachantsang P."/>
            <person name="Barry A."/>
            <person name="Bayul T."/>
            <person name="Berlin A."/>
            <person name="Bessette D."/>
            <person name="Bloom T."/>
            <person name="Blye J."/>
            <person name="Boguslavskiy L."/>
            <person name="Bonnet C."/>
            <person name="Boukhgalter B."/>
            <person name="Bourzgui I."/>
            <person name="Brown A."/>
            <person name="Cahill P."/>
            <person name="Channer S."/>
            <person name="Cheshatsang Y."/>
            <person name="Chuda L."/>
            <person name="Citroen M."/>
            <person name="Collymore A."/>
            <person name="Cooke P."/>
            <person name="Costello M."/>
            <person name="D'Aco K."/>
            <person name="Daza R."/>
            <person name="De Haan G."/>
            <person name="DeGray S."/>
            <person name="DeMaso C."/>
            <person name="Dhargay N."/>
            <person name="Dooley K."/>
            <person name="Dooley E."/>
            <person name="Doricent M."/>
            <person name="Dorje P."/>
            <person name="Dorjee K."/>
            <person name="Dupes A."/>
            <person name="Elong R."/>
            <person name="Falk J."/>
            <person name="Farina A."/>
            <person name="Faro S."/>
            <person name="Ferguson D."/>
            <person name="Fisher S."/>
            <person name="Foley C.D."/>
            <person name="Franke A."/>
            <person name="Friedrich D."/>
            <person name="Gadbois L."/>
            <person name="Gearin G."/>
            <person name="Gearin C.R."/>
            <person name="Giannoukos G."/>
            <person name="Goode T."/>
            <person name="Graham J."/>
            <person name="Grandbois E."/>
            <person name="Grewal S."/>
            <person name="Gyaltsen K."/>
            <person name="Hafez N."/>
            <person name="Hagos B."/>
            <person name="Hall J."/>
            <person name="Henson C."/>
            <person name="Hollinger A."/>
            <person name="Honan T."/>
            <person name="Huard M.D."/>
            <person name="Hughes L."/>
            <person name="Hurhula B."/>
            <person name="Husby M.E."/>
            <person name="Kamat A."/>
            <person name="Kanga B."/>
            <person name="Kashin S."/>
            <person name="Khazanovich D."/>
            <person name="Kisner P."/>
            <person name="Lance K."/>
            <person name="Lara M."/>
            <person name="Lee W."/>
            <person name="Lennon N."/>
            <person name="Letendre F."/>
            <person name="LeVine R."/>
            <person name="Lipovsky A."/>
            <person name="Liu X."/>
            <person name="Liu J."/>
            <person name="Liu S."/>
            <person name="Lokyitsang T."/>
            <person name="Lokyitsang Y."/>
            <person name="Lubonja R."/>
            <person name="Lui A."/>
            <person name="MacDonald P."/>
            <person name="Magnisalis V."/>
            <person name="Maru K."/>
            <person name="Matthews C."/>
            <person name="McCusker W."/>
            <person name="McDonough S."/>
            <person name="Mehta T."/>
            <person name="Meldrim J."/>
            <person name="Meneus L."/>
            <person name="Mihai O."/>
            <person name="Mihalev A."/>
            <person name="Mihova T."/>
            <person name="Mittelman R."/>
            <person name="Mlenga V."/>
            <person name="Montmayeur A."/>
            <person name="Mulrain L."/>
            <person name="Navidi A."/>
            <person name="Naylor J."/>
            <person name="Negash T."/>
            <person name="Nguyen T."/>
            <person name="Nguyen N."/>
            <person name="Nicol R."/>
            <person name="Norbu C."/>
            <person name="Norbu N."/>
            <person name="Novod N."/>
            <person name="O'Neill B."/>
            <person name="Osman S."/>
            <person name="Markiewicz E."/>
            <person name="Oyono O.L."/>
            <person name="Patti C."/>
            <person name="Phunkhang P."/>
            <person name="Pierre F."/>
            <person name="Priest M."/>
            <person name="Raghuraman S."/>
            <person name="Rege F."/>
            <person name="Reyes R."/>
            <person name="Rise C."/>
            <person name="Rogov P."/>
            <person name="Ross K."/>
            <person name="Ryan E."/>
            <person name="Settipalli S."/>
            <person name="Shea T."/>
            <person name="Sherpa N."/>
            <person name="Shi L."/>
            <person name="Shih D."/>
            <person name="Sparrow T."/>
            <person name="Spaulding J."/>
            <person name="Stalker J."/>
            <person name="Stange-Thomann N."/>
            <person name="Stavropoulos S."/>
            <person name="Stone C."/>
            <person name="Strader C."/>
            <person name="Tesfaye S."/>
            <person name="Thomson T."/>
            <person name="Thoulutsang Y."/>
            <person name="Thoulutsang D."/>
            <person name="Topham K."/>
            <person name="Topping I."/>
            <person name="Tsamla T."/>
            <person name="Vassiliev H."/>
            <person name="Vo A."/>
            <person name="Wangchuk T."/>
            <person name="Wangdi T."/>
            <person name="Weiand M."/>
            <person name="Wilkinson J."/>
            <person name="Wilson A."/>
            <person name="Yadav S."/>
            <person name="Young G."/>
            <person name="Yu Q."/>
            <person name="Zembek L."/>
            <person name="Zhong D."/>
            <person name="Zimmer A."/>
            <person name="Zwirko Z."/>
            <person name="Jaffe D.B."/>
            <person name="Alvarez P."/>
            <person name="Brockman W."/>
            <person name="Butler J."/>
            <person name="Chin C."/>
            <person name="Gnerre S."/>
            <person name="Grabherr M."/>
            <person name="Kleber M."/>
            <person name="Mauceli E."/>
            <person name="MacCallum I."/>
        </authorList>
    </citation>
    <scope>NUCLEOTIDE SEQUENCE [LARGE SCALE GENOMIC DNA]</scope>
    <source>
        <strain evidence="9">Tucson 15010-1051.87</strain>
    </source>
</reference>
<dbReference type="EMBL" id="CH940650">
    <property type="protein sequence ID" value="EDW66695.1"/>
    <property type="molecule type" value="Genomic_DNA"/>
</dbReference>
<accession>B4LX43</accession>
<feature type="repeat" description="TPR" evidence="6">
    <location>
        <begin position="110"/>
        <end position="143"/>
    </location>
</feature>
<dbReference type="PANTHER" id="PTHR46014">
    <property type="entry name" value="TETRATRICOPEPTIDE REPEAT PROTEIN 1"/>
    <property type="match status" value="1"/>
</dbReference>
<dbReference type="AlphaFoldDB" id="B4LX43"/>
<keyword evidence="9" id="KW-1185">Reference proteome</keyword>
<dbReference type="OrthoDB" id="1872379at2759"/>
<evidence type="ECO:0000256" key="6">
    <source>
        <dbReference type="PROSITE-ProRule" id="PRU00339"/>
    </source>
</evidence>
<dbReference type="InterPro" id="IPR019734">
    <property type="entry name" value="TPR_rpt"/>
</dbReference>
<feature type="region of interest" description="Disordered" evidence="7">
    <location>
        <begin position="47"/>
        <end position="74"/>
    </location>
</feature>